<feature type="transmembrane region" description="Helical" evidence="8">
    <location>
        <begin position="395"/>
        <end position="421"/>
    </location>
</feature>
<dbReference type="InterPro" id="IPR013655">
    <property type="entry name" value="PAS_fold_3"/>
</dbReference>
<dbReference type="PROSITE" id="PS50113">
    <property type="entry name" value="PAC"/>
    <property type="match status" value="1"/>
</dbReference>
<dbReference type="Pfam" id="PF00990">
    <property type="entry name" value="GGDEF"/>
    <property type="match status" value="1"/>
</dbReference>
<keyword evidence="4 8" id="KW-1133">Transmembrane helix</keyword>
<dbReference type="FunFam" id="3.20.20.450:FF:000001">
    <property type="entry name" value="Cyclic di-GMP phosphodiesterase yahA"/>
    <property type="match status" value="1"/>
</dbReference>
<protein>
    <submittedName>
        <fullName evidence="13">PAS domain S-box-containing protein/diguanylate cyclase (GGDEF) domain-containing protein</fullName>
    </submittedName>
</protein>
<accession>A0A1I4Z6C1</accession>
<feature type="domain" description="PAS" evidence="9">
    <location>
        <begin position="467"/>
        <end position="510"/>
    </location>
</feature>
<keyword evidence="5 8" id="KW-0472">Membrane</keyword>
<feature type="transmembrane region" description="Helical" evidence="8">
    <location>
        <begin position="113"/>
        <end position="132"/>
    </location>
</feature>
<evidence type="ECO:0000313" key="14">
    <source>
        <dbReference type="Proteomes" id="UP000183107"/>
    </source>
</evidence>
<dbReference type="CDD" id="cd01949">
    <property type="entry name" value="GGDEF"/>
    <property type="match status" value="1"/>
</dbReference>
<dbReference type="SUPFAM" id="SSF141868">
    <property type="entry name" value="EAL domain-like"/>
    <property type="match status" value="1"/>
</dbReference>
<name>A0A1I4Z6C1_9PROT</name>
<dbReference type="Gene3D" id="3.30.70.270">
    <property type="match status" value="1"/>
</dbReference>
<keyword evidence="2" id="KW-1003">Cell membrane</keyword>
<dbReference type="SMART" id="SM00091">
    <property type="entry name" value="PAS"/>
    <property type="match status" value="2"/>
</dbReference>
<dbReference type="Pfam" id="PF08448">
    <property type="entry name" value="PAS_4"/>
    <property type="match status" value="1"/>
</dbReference>
<dbReference type="SMART" id="SM00267">
    <property type="entry name" value="GGDEF"/>
    <property type="match status" value="1"/>
</dbReference>
<evidence type="ECO:0000259" key="11">
    <source>
        <dbReference type="PROSITE" id="PS50883"/>
    </source>
</evidence>
<feature type="transmembrane region" description="Helical" evidence="8">
    <location>
        <begin position="69"/>
        <end position="88"/>
    </location>
</feature>
<organism evidence="13 14">
    <name type="scientific">Nitrosospira briensis</name>
    <dbReference type="NCBI Taxonomy" id="35799"/>
    <lineage>
        <taxon>Bacteria</taxon>
        <taxon>Pseudomonadati</taxon>
        <taxon>Pseudomonadota</taxon>
        <taxon>Betaproteobacteria</taxon>
        <taxon>Nitrosomonadales</taxon>
        <taxon>Nitrosomonadaceae</taxon>
        <taxon>Nitrosospira</taxon>
    </lineage>
</organism>
<dbReference type="InterPro" id="IPR035919">
    <property type="entry name" value="EAL_sf"/>
</dbReference>
<comment type="catalytic activity">
    <reaction evidence="6">
        <text>3',3'-c-di-GMP + H2O = 5'-phosphoguanylyl(3'-&gt;5')guanosine + H(+)</text>
        <dbReference type="Rhea" id="RHEA:24902"/>
        <dbReference type="ChEBI" id="CHEBI:15377"/>
        <dbReference type="ChEBI" id="CHEBI:15378"/>
        <dbReference type="ChEBI" id="CHEBI:58754"/>
        <dbReference type="ChEBI" id="CHEBI:58805"/>
        <dbReference type="EC" id="3.1.4.52"/>
    </reaction>
    <physiologicalReaction direction="left-to-right" evidence="6">
        <dbReference type="Rhea" id="RHEA:24903"/>
    </physiologicalReaction>
</comment>
<dbReference type="PROSITE" id="PS50112">
    <property type="entry name" value="PAS"/>
    <property type="match status" value="1"/>
</dbReference>
<evidence type="ECO:0000256" key="2">
    <source>
        <dbReference type="ARBA" id="ARBA00022475"/>
    </source>
</evidence>
<dbReference type="InterPro" id="IPR035965">
    <property type="entry name" value="PAS-like_dom_sf"/>
</dbReference>
<evidence type="ECO:0000313" key="13">
    <source>
        <dbReference type="EMBL" id="SFN45727.1"/>
    </source>
</evidence>
<dbReference type="Pfam" id="PF00563">
    <property type="entry name" value="EAL"/>
    <property type="match status" value="1"/>
</dbReference>
<comment type="subcellular location">
    <subcellularLocation>
        <location evidence="1">Cell membrane</location>
        <topology evidence="1">Multi-pass membrane protein</topology>
    </subcellularLocation>
</comment>
<evidence type="ECO:0000256" key="7">
    <source>
        <dbReference type="SAM" id="MobiDB-lite"/>
    </source>
</evidence>
<dbReference type="PANTHER" id="PTHR44757:SF2">
    <property type="entry name" value="BIOFILM ARCHITECTURE MAINTENANCE PROTEIN MBAA"/>
    <property type="match status" value="1"/>
</dbReference>
<sequence>MSEASSATRGEGLLRHDDKVSLLHGRYMTSRSPWLIVLLYAAFSTLWIVVAGYLISLTLDDPVLRGNAYLAKELVLVAISCGLFYILLKLGRNKSIPAVVAGSDSGLVPLSRLMLMFFSLVMVAPLVSIGIVKVYGPEMERDAYADLQTIVDLKAGQIELWLAERNGDAEAIAVSQAFIERVANLEHDSDVRLRQLIRNRLEAVRRAYSYESVLLMDTAGRPLLALGETQTLPAATRALLPQAIQTSHMQSSDLFLDENGKPRLDIVVPLVPDPPSKKPVAIVVLRADLEEFLLPLVEKWPGKSMSAESLLIRKDGENITYLNKWRHSEAGASQHRSLKARKELPSTVATQEGQRGTATGVDYRGEPVLAAYRPIEGSEWRLLAKIDHSEVLAQLWTLVFWVSVVILIAMAAVSVVVLLLWRQQQRAHQLALIVRTAEQDRLLKYFYDLPFIGMAITSPDTWRWLRFNNQLCEMLGYSGEELAEKTWVEMTHPDDIDKDIAERERIINGHSEGYAANKRFIRKDGSIMLASIDVKCVRRDDGKVDYFVSMVRDITEQERQKSEILAARSQLQATLDAIPDLLFELDDDGCVHVCHTVRHPDSRGAHLEDLVGKKVSDVLPPAAADTIASALLEARKKGLSSGKQLKLELPEGNVWFELSVSRKHVDPGLEPRFIVLARDITERKAAEQRILNLAHYDMLTKLPNRALLADRMKVAIKRAARQSTRLAILFVDLDRFKPINDSLGHDIGDSLLKAVAERMQASVRSVDTVSRVGGDEFVVLLSEIETSEDAARVAEKLISGVSHPFCIEEHELLLTASVGICIYPDNGTEPGILLRNADASMYTAKEAGRNRYQFYSADMTARAIERLGLEHDLRGAVERAEMFLVYQPQIELATEGIIGAEVLMRWRHPEHGLISPCRFIPVAEDTGLILTLGEWALRESCRQAQSWRERGLLEACISVNVSAVQFRQTDFIDVVKRALKESGLLPGCLELELTESVVMQGVEPTLAKLRELDALGVKVAIDDFGTGYSSLSYLRQFTVDRLKIDRSFVRDLPGNIDAEAIASAIVAMGLNLGLRIIAEGVETQAQAEFLQSVFCKEGQGYLYAWPMDADEFETWVKAWQSRAA</sequence>
<gene>
    <name evidence="13" type="ORF">SAMN05216386_1050</name>
</gene>
<dbReference type="InterPro" id="IPR043128">
    <property type="entry name" value="Rev_trsase/Diguanyl_cyclase"/>
</dbReference>
<dbReference type="CDD" id="cd00130">
    <property type="entry name" value="PAS"/>
    <property type="match status" value="2"/>
</dbReference>
<dbReference type="FunFam" id="3.30.70.270:FF:000001">
    <property type="entry name" value="Diguanylate cyclase domain protein"/>
    <property type="match status" value="1"/>
</dbReference>
<dbReference type="InterPro" id="IPR033479">
    <property type="entry name" value="dCache_1"/>
</dbReference>
<feature type="domain" description="GGDEF" evidence="12">
    <location>
        <begin position="724"/>
        <end position="857"/>
    </location>
</feature>
<evidence type="ECO:0000256" key="4">
    <source>
        <dbReference type="ARBA" id="ARBA00022989"/>
    </source>
</evidence>
<dbReference type="PROSITE" id="PS50887">
    <property type="entry name" value="GGDEF"/>
    <property type="match status" value="1"/>
</dbReference>
<dbReference type="GO" id="GO:0071111">
    <property type="term" value="F:cyclic-guanylate-specific phosphodiesterase activity"/>
    <property type="evidence" value="ECO:0007669"/>
    <property type="project" value="UniProtKB-EC"/>
</dbReference>
<dbReference type="STRING" id="1266925.GCA_000619905_02835"/>
<evidence type="ECO:0000259" key="12">
    <source>
        <dbReference type="PROSITE" id="PS50887"/>
    </source>
</evidence>
<evidence type="ECO:0000256" key="3">
    <source>
        <dbReference type="ARBA" id="ARBA00022692"/>
    </source>
</evidence>
<dbReference type="SUPFAM" id="SSF55785">
    <property type="entry name" value="PYP-like sensor domain (PAS domain)"/>
    <property type="match status" value="2"/>
</dbReference>
<evidence type="ECO:0000256" key="8">
    <source>
        <dbReference type="SAM" id="Phobius"/>
    </source>
</evidence>
<dbReference type="InterPro" id="IPR000014">
    <property type="entry name" value="PAS"/>
</dbReference>
<evidence type="ECO:0000256" key="1">
    <source>
        <dbReference type="ARBA" id="ARBA00004651"/>
    </source>
</evidence>
<dbReference type="PANTHER" id="PTHR44757">
    <property type="entry name" value="DIGUANYLATE CYCLASE DGCP"/>
    <property type="match status" value="1"/>
</dbReference>
<dbReference type="GO" id="GO:0005886">
    <property type="term" value="C:plasma membrane"/>
    <property type="evidence" value="ECO:0007669"/>
    <property type="project" value="UniProtKB-SubCell"/>
</dbReference>
<evidence type="ECO:0000256" key="6">
    <source>
        <dbReference type="ARBA" id="ARBA00051114"/>
    </source>
</evidence>
<feature type="region of interest" description="Disordered" evidence="7">
    <location>
        <begin position="332"/>
        <end position="358"/>
    </location>
</feature>
<dbReference type="GO" id="GO:0071732">
    <property type="term" value="P:cellular response to nitric oxide"/>
    <property type="evidence" value="ECO:0007669"/>
    <property type="project" value="UniProtKB-ARBA"/>
</dbReference>
<dbReference type="Proteomes" id="UP000183107">
    <property type="component" value="Unassembled WGS sequence"/>
</dbReference>
<dbReference type="Pfam" id="PF02743">
    <property type="entry name" value="dCache_1"/>
    <property type="match status" value="1"/>
</dbReference>
<keyword evidence="3 8" id="KW-0812">Transmembrane</keyword>
<feature type="domain" description="EAL" evidence="11">
    <location>
        <begin position="866"/>
        <end position="1120"/>
    </location>
</feature>
<dbReference type="InterPro" id="IPR013656">
    <property type="entry name" value="PAS_4"/>
</dbReference>
<dbReference type="InterPro" id="IPR000700">
    <property type="entry name" value="PAS-assoc_C"/>
</dbReference>
<dbReference type="SMART" id="SM00052">
    <property type="entry name" value="EAL"/>
    <property type="match status" value="1"/>
</dbReference>
<evidence type="ECO:0000259" key="9">
    <source>
        <dbReference type="PROSITE" id="PS50112"/>
    </source>
</evidence>
<dbReference type="Gene3D" id="3.30.450.20">
    <property type="entry name" value="PAS domain"/>
    <property type="match status" value="2"/>
</dbReference>
<feature type="domain" description="PAC" evidence="10">
    <location>
        <begin position="514"/>
        <end position="566"/>
    </location>
</feature>
<dbReference type="RefSeq" id="WP_256208397.1">
    <property type="nucleotide sequence ID" value="NZ_FOVJ01000001.1"/>
</dbReference>
<evidence type="ECO:0000256" key="5">
    <source>
        <dbReference type="ARBA" id="ARBA00023136"/>
    </source>
</evidence>
<dbReference type="SUPFAM" id="SSF55073">
    <property type="entry name" value="Nucleotide cyclase"/>
    <property type="match status" value="1"/>
</dbReference>
<dbReference type="EMBL" id="FOVJ01000001">
    <property type="protein sequence ID" value="SFN45727.1"/>
    <property type="molecule type" value="Genomic_DNA"/>
</dbReference>
<dbReference type="InterPro" id="IPR029787">
    <property type="entry name" value="Nucleotide_cyclase"/>
</dbReference>
<proteinExistence type="predicted"/>
<dbReference type="CDD" id="cd01948">
    <property type="entry name" value="EAL"/>
    <property type="match status" value="1"/>
</dbReference>
<feature type="compositionally biased region" description="Polar residues" evidence="7">
    <location>
        <begin position="347"/>
        <end position="357"/>
    </location>
</feature>
<reference evidence="14" key="1">
    <citation type="submission" date="2016-10" db="EMBL/GenBank/DDBJ databases">
        <authorList>
            <person name="Varghese N."/>
        </authorList>
    </citation>
    <scope>NUCLEOTIDE SEQUENCE [LARGE SCALE GENOMIC DNA]</scope>
    <source>
        <strain evidence="14">Nsp8</strain>
    </source>
</reference>
<dbReference type="Gene3D" id="3.20.20.450">
    <property type="entry name" value="EAL domain"/>
    <property type="match status" value="1"/>
</dbReference>
<dbReference type="PROSITE" id="PS50883">
    <property type="entry name" value="EAL"/>
    <property type="match status" value="1"/>
</dbReference>
<dbReference type="InterPro" id="IPR000160">
    <property type="entry name" value="GGDEF_dom"/>
</dbReference>
<dbReference type="NCBIfam" id="TIGR00254">
    <property type="entry name" value="GGDEF"/>
    <property type="match status" value="1"/>
</dbReference>
<evidence type="ECO:0000259" key="10">
    <source>
        <dbReference type="PROSITE" id="PS50113"/>
    </source>
</evidence>
<dbReference type="CDD" id="cd18774">
    <property type="entry name" value="PDC2_HK_sensor"/>
    <property type="match status" value="1"/>
</dbReference>
<feature type="transmembrane region" description="Helical" evidence="8">
    <location>
        <begin position="34"/>
        <end position="57"/>
    </location>
</feature>
<dbReference type="Pfam" id="PF08447">
    <property type="entry name" value="PAS_3"/>
    <property type="match status" value="1"/>
</dbReference>
<dbReference type="InterPro" id="IPR052155">
    <property type="entry name" value="Biofilm_reg_signaling"/>
</dbReference>
<dbReference type="SMART" id="SM00086">
    <property type="entry name" value="PAC"/>
    <property type="match status" value="1"/>
</dbReference>
<dbReference type="NCBIfam" id="TIGR00229">
    <property type="entry name" value="sensory_box"/>
    <property type="match status" value="1"/>
</dbReference>
<dbReference type="AlphaFoldDB" id="A0A1I4Z6C1"/>
<keyword evidence="14" id="KW-1185">Reference proteome</keyword>
<dbReference type="InterPro" id="IPR001633">
    <property type="entry name" value="EAL_dom"/>
</dbReference>
<dbReference type="InterPro" id="IPR001610">
    <property type="entry name" value="PAC"/>
</dbReference>